<accession>A0ABY5IIV1</accession>
<dbReference type="RefSeq" id="WP_255903420.1">
    <property type="nucleotide sequence ID" value="NZ_CP050465.1"/>
</dbReference>
<feature type="domain" description="Immunity MXAN-0049 protein" evidence="1">
    <location>
        <begin position="66"/>
        <end position="190"/>
    </location>
</feature>
<protein>
    <recommendedName>
        <fullName evidence="1">Immunity MXAN-0049 protein domain-containing protein</fullName>
    </recommendedName>
</protein>
<evidence type="ECO:0000313" key="2">
    <source>
        <dbReference type="EMBL" id="UTZ32937.1"/>
    </source>
</evidence>
<sequence>MKYDQQYYLIVENTCSGAFMLGESQRSDKDLRLLAERSIKRYVKGRGHVHLTMGDESQFSPCDYHWVIPAGVVSSRFKEVLEKFDLQGVDFYETDIENNGRVWNDHYLVHIWHNYRVIHQGRSTIKGSYIENDFVLEKLSLDEKVLDNVPLEERLVFRLNEAVKYLYHESVVAELKAVGLTGMDFIKVGDWSIGGAFTSVDEEDGFYDDL</sequence>
<name>A0ABY5IIV1_9VIBR</name>
<dbReference type="InterPro" id="IPR012433">
    <property type="entry name" value="Imm11"/>
</dbReference>
<dbReference type="Pfam" id="PF07791">
    <property type="entry name" value="Imm11"/>
    <property type="match status" value="1"/>
</dbReference>
<evidence type="ECO:0000259" key="1">
    <source>
        <dbReference type="Pfam" id="PF07791"/>
    </source>
</evidence>
<dbReference type="EMBL" id="CP050471">
    <property type="protein sequence ID" value="UTZ32937.1"/>
    <property type="molecule type" value="Genomic_DNA"/>
</dbReference>
<gene>
    <name evidence="2" type="ORF">HB762_16415</name>
</gene>
<organism evidence="2 3">
    <name type="scientific">Vibrio campbellii</name>
    <dbReference type="NCBI Taxonomy" id="680"/>
    <lineage>
        <taxon>Bacteria</taxon>
        <taxon>Pseudomonadati</taxon>
        <taxon>Pseudomonadota</taxon>
        <taxon>Gammaproteobacteria</taxon>
        <taxon>Vibrionales</taxon>
        <taxon>Vibrionaceae</taxon>
        <taxon>Vibrio</taxon>
    </lineage>
</organism>
<keyword evidence="3" id="KW-1185">Reference proteome</keyword>
<proteinExistence type="predicted"/>
<reference evidence="2" key="1">
    <citation type="submission" date="2020-03" db="EMBL/GenBank/DDBJ databases">
        <title>Five strains of Vibrio campbellii isolated from Mariana Trench.</title>
        <authorList>
            <person name="Liang J."/>
            <person name="Zhang X.-H."/>
        </authorList>
    </citation>
    <scope>NUCLEOTIDE SEQUENCE</scope>
    <source>
        <strain evidence="2">LJC013</strain>
    </source>
</reference>
<evidence type="ECO:0000313" key="3">
    <source>
        <dbReference type="Proteomes" id="UP001059912"/>
    </source>
</evidence>
<dbReference type="Proteomes" id="UP001059912">
    <property type="component" value="Chromosome 2"/>
</dbReference>